<reference evidence="12" key="1">
    <citation type="submission" date="2013-07" db="EMBL/GenBank/DDBJ databases">
        <title>Midgut Transcriptome Profiling of Anoplphora glabripennis, a Lignocellulose Degrading, Wood-Boring Cerambycid.</title>
        <authorList>
            <person name="Scully E.D."/>
            <person name="Hoover K."/>
            <person name="Carlson J.E."/>
            <person name="Tien M."/>
            <person name="Geib S.M."/>
        </authorList>
    </citation>
    <scope>NUCLEOTIDE SEQUENCE</scope>
</reference>
<dbReference type="InterPro" id="IPR050173">
    <property type="entry name" value="ABC_transporter_C-like"/>
</dbReference>
<keyword evidence="5" id="KW-0547">Nucleotide-binding</keyword>
<evidence type="ECO:0000256" key="2">
    <source>
        <dbReference type="ARBA" id="ARBA00022448"/>
    </source>
</evidence>
<dbReference type="Gene3D" id="1.20.1560.10">
    <property type="entry name" value="ABC transporter type 1, transmembrane domain"/>
    <property type="match status" value="2"/>
</dbReference>
<evidence type="ECO:0000256" key="3">
    <source>
        <dbReference type="ARBA" id="ARBA00022692"/>
    </source>
</evidence>
<feature type="transmembrane region" description="Helical" evidence="9">
    <location>
        <begin position="466"/>
        <end position="490"/>
    </location>
</feature>
<dbReference type="FunFam" id="1.20.1560.10:FF:000014">
    <property type="entry name" value="Multidrug resistance-associated protein member 4"/>
    <property type="match status" value="1"/>
</dbReference>
<dbReference type="Pfam" id="PF00005">
    <property type="entry name" value="ABC_tran"/>
    <property type="match status" value="2"/>
</dbReference>
<dbReference type="GO" id="GO:0005524">
    <property type="term" value="F:ATP binding"/>
    <property type="evidence" value="ECO:0007669"/>
    <property type="project" value="UniProtKB-KW"/>
</dbReference>
<dbReference type="InterPro" id="IPR036640">
    <property type="entry name" value="ABC1_TM_sf"/>
</dbReference>
<gene>
    <name evidence="12" type="primary">L259</name>
</gene>
<dbReference type="PROSITE" id="PS00211">
    <property type="entry name" value="ABC_TRANSPORTER_1"/>
    <property type="match status" value="2"/>
</dbReference>
<feature type="transmembrane region" description="Helical" evidence="9">
    <location>
        <begin position="403"/>
        <end position="426"/>
    </location>
</feature>
<proteinExistence type="predicted"/>
<feature type="transmembrane region" description="Helical" evidence="9">
    <location>
        <begin position="502"/>
        <end position="523"/>
    </location>
</feature>
<dbReference type="OrthoDB" id="6500128at2759"/>
<evidence type="ECO:0000259" key="11">
    <source>
        <dbReference type="PROSITE" id="PS50929"/>
    </source>
</evidence>
<dbReference type="InterPro" id="IPR017871">
    <property type="entry name" value="ABC_transporter-like_CS"/>
</dbReference>
<feature type="transmembrane region" description="Helical" evidence="9">
    <location>
        <begin position="648"/>
        <end position="668"/>
    </location>
</feature>
<evidence type="ECO:0000256" key="5">
    <source>
        <dbReference type="ARBA" id="ARBA00022741"/>
    </source>
</evidence>
<dbReference type="AlphaFoldDB" id="V5I8J1"/>
<dbReference type="Gene3D" id="3.40.50.300">
    <property type="entry name" value="P-loop containing nucleotide triphosphate hydrolases"/>
    <property type="match status" value="2"/>
</dbReference>
<dbReference type="SUPFAM" id="SSF90123">
    <property type="entry name" value="ABC transporter transmembrane region"/>
    <property type="match status" value="1"/>
</dbReference>
<dbReference type="FunFam" id="3.40.50.300:FF:000973">
    <property type="entry name" value="Multidrug resistance-associated protein 4"/>
    <property type="match status" value="1"/>
</dbReference>
<feature type="transmembrane region" description="Helical" evidence="9">
    <location>
        <begin position="20"/>
        <end position="40"/>
    </location>
</feature>
<keyword evidence="4" id="KW-0677">Repeat</keyword>
<dbReference type="EMBL" id="GALX01004595">
    <property type="protein sequence ID" value="JAB63871.1"/>
    <property type="molecule type" value="Transcribed_RNA"/>
</dbReference>
<dbReference type="InterPro" id="IPR044726">
    <property type="entry name" value="ABCC_6TM_D2"/>
</dbReference>
<accession>V5I8J1</accession>
<evidence type="ECO:0000256" key="1">
    <source>
        <dbReference type="ARBA" id="ARBA00004141"/>
    </source>
</evidence>
<keyword evidence="3 9" id="KW-0812">Transmembrane</keyword>
<evidence type="ECO:0000256" key="4">
    <source>
        <dbReference type="ARBA" id="ARBA00022737"/>
    </source>
</evidence>
<name>V5I8J1_ANOGL</name>
<comment type="subcellular location">
    <subcellularLocation>
        <location evidence="1">Membrane</location>
        <topology evidence="1">Multi-pass membrane protein</topology>
    </subcellularLocation>
</comment>
<keyword evidence="8 9" id="KW-0472">Membrane</keyword>
<protein>
    <submittedName>
        <fullName evidence="12">Putative multidrug resistance-associated protein lethal(2)03659</fullName>
    </submittedName>
</protein>
<evidence type="ECO:0000256" key="6">
    <source>
        <dbReference type="ARBA" id="ARBA00022840"/>
    </source>
</evidence>
<dbReference type="PANTHER" id="PTHR24223:SF448">
    <property type="entry name" value="FI20146P1-RELATED"/>
    <property type="match status" value="1"/>
</dbReference>
<dbReference type="GO" id="GO:0140359">
    <property type="term" value="F:ABC-type transporter activity"/>
    <property type="evidence" value="ECO:0007669"/>
    <property type="project" value="InterPro"/>
</dbReference>
<dbReference type="InterPro" id="IPR003593">
    <property type="entry name" value="AAA+_ATPase"/>
</dbReference>
<dbReference type="CDD" id="cd18580">
    <property type="entry name" value="ABC_6TM_ABCC_D2"/>
    <property type="match status" value="1"/>
</dbReference>
<dbReference type="FunFam" id="3.40.50.300:FF:000163">
    <property type="entry name" value="Multidrug resistance-associated protein member 4"/>
    <property type="match status" value="1"/>
</dbReference>
<dbReference type="InterPro" id="IPR003439">
    <property type="entry name" value="ABC_transporter-like_ATP-bd"/>
</dbReference>
<feature type="domain" description="ABC transporter" evidence="10">
    <location>
        <begin position="740"/>
        <end position="969"/>
    </location>
</feature>
<keyword evidence="6" id="KW-0067">ATP-binding</keyword>
<evidence type="ECO:0000313" key="12">
    <source>
        <dbReference type="EMBL" id="JAB63871.1"/>
    </source>
</evidence>
<sequence length="976" mass="111116">MYTWENYFEKTINEYRKKEANTLAVIFYLKSLILIIGNLVSRVSIYLLIMTYLWTGHLLTAEIVYFVQHSYSQLNSYITVSIPFGIAQTAELYASMKRIQKFLNSEELKDNQQTRDVSEPKVLLRNVSVKLKDAVVLQDASLSVNKGLHLISGNVGSGKSAILKVIMKEYPITKGQLLVEGTISYASQEPWLFPSTIKQNILFGQPYNERRYQEVLHVCALTLDINQFEQGDQTVVGDRGVNLSKGQQARINLARAVYKESDIYLLDDCLSAVDTHVNMFVFKNCIKGFLKDKIVILVTHNINHIKQVYGRNVLYVDNGTTLSIDKQKETLDKRITYYIDDVDFDYFEGEKDEDLVHLEKHEDDESALLLQGNGINQKVKDLYHEEKKSGKVKLSVYYRYYKYTGGILVLLLIIALFVVGQAAMAYTDKLLSQWVNIEPQLTNYIVNNLTNTTDYEVTLNRRHKYINLYTVITIVGTVLTFVKSFSNFYFCLKASRNLHKSIVSSVLNSFMTFFDSHFIGNIINRFSKDLAVIDEYIPYIIYENFRCILAFIAIIVLIASVNLIFLLTAAILIIKLYFVRRFYLSTGRAIKRLESSTRSPMIGYLNATMEGLTTARAYEKQTLLIDEFDMHQDLYTSSYYMMQCTNRAFGFVVDIICSTFIAGVVLKFVVFDNGANAGDVGLAVSQAMGLMGLLQWTIRQISELENNMTSVERVLEYADVEREDKKVGQVIENWPNQGRIEYKNVSLTYSTTRERVLKNISFVVEPRQKIGIVGRTGAGKSSIISTLFRLYDFEGQIFIDSIDTKKLNLDFLRSKIAIIPQDPILFTGTIRTNIDPTERYSDAIIWEAIEKVNLKHIVGNLEEEIQEGGTNYSSGQRQLLCLARALVSKNKVIVLDEATASMDPETCTTLQNTIKKNFADCTVITIAHRLNTVSNSDMVMVVDGGQIIEYDTPDALMENEEGLFFGMMRQAGVDMN</sequence>
<dbReference type="GO" id="GO:0016887">
    <property type="term" value="F:ATP hydrolysis activity"/>
    <property type="evidence" value="ECO:0007669"/>
    <property type="project" value="InterPro"/>
</dbReference>
<dbReference type="InterPro" id="IPR011527">
    <property type="entry name" value="ABC1_TM_dom"/>
</dbReference>
<evidence type="ECO:0000256" key="9">
    <source>
        <dbReference type="SAM" id="Phobius"/>
    </source>
</evidence>
<keyword evidence="2" id="KW-0813">Transport</keyword>
<feature type="transmembrane region" description="Helical" evidence="9">
    <location>
        <begin position="47"/>
        <end position="68"/>
    </location>
</feature>
<evidence type="ECO:0000256" key="8">
    <source>
        <dbReference type="ARBA" id="ARBA00023136"/>
    </source>
</evidence>
<dbReference type="KEGG" id="agb:108906689"/>
<dbReference type="PROSITE" id="PS50893">
    <property type="entry name" value="ABC_TRANSPORTER_2"/>
    <property type="match status" value="2"/>
</dbReference>
<dbReference type="CDD" id="cd03250">
    <property type="entry name" value="ABCC_MRP_domain1"/>
    <property type="match status" value="1"/>
</dbReference>
<dbReference type="PANTHER" id="PTHR24223">
    <property type="entry name" value="ATP-BINDING CASSETTE SUB-FAMILY C"/>
    <property type="match status" value="1"/>
</dbReference>
<dbReference type="PROSITE" id="PS50929">
    <property type="entry name" value="ABC_TM1F"/>
    <property type="match status" value="1"/>
</dbReference>
<evidence type="ECO:0000256" key="7">
    <source>
        <dbReference type="ARBA" id="ARBA00022989"/>
    </source>
</evidence>
<dbReference type="SUPFAM" id="SSF52540">
    <property type="entry name" value="P-loop containing nucleoside triphosphate hydrolases"/>
    <property type="match status" value="2"/>
</dbReference>
<dbReference type="Pfam" id="PF00664">
    <property type="entry name" value="ABC_membrane"/>
    <property type="match status" value="1"/>
</dbReference>
<feature type="domain" description="ABC transmembrane type-1" evidence="11">
    <location>
        <begin position="411"/>
        <end position="706"/>
    </location>
</feature>
<dbReference type="GO" id="GO:0016020">
    <property type="term" value="C:membrane"/>
    <property type="evidence" value="ECO:0007669"/>
    <property type="project" value="UniProtKB-SubCell"/>
</dbReference>
<organism evidence="12">
    <name type="scientific">Anoplophora glabripennis</name>
    <name type="common">Asian longhorn beetle</name>
    <name type="synonym">Anoplophora nobilis</name>
    <dbReference type="NCBI Taxonomy" id="217634"/>
    <lineage>
        <taxon>Eukaryota</taxon>
        <taxon>Metazoa</taxon>
        <taxon>Ecdysozoa</taxon>
        <taxon>Arthropoda</taxon>
        <taxon>Hexapoda</taxon>
        <taxon>Insecta</taxon>
        <taxon>Pterygota</taxon>
        <taxon>Neoptera</taxon>
        <taxon>Endopterygota</taxon>
        <taxon>Coleoptera</taxon>
        <taxon>Polyphaga</taxon>
        <taxon>Cucujiformia</taxon>
        <taxon>Chrysomeloidea</taxon>
        <taxon>Cerambycidae</taxon>
        <taxon>Lamiinae</taxon>
        <taxon>Lamiini</taxon>
        <taxon>Anoplophora</taxon>
    </lineage>
</organism>
<dbReference type="GeneID" id="108906689"/>
<feature type="transmembrane region" description="Helical" evidence="9">
    <location>
        <begin position="548"/>
        <end position="578"/>
    </location>
</feature>
<evidence type="ECO:0000259" key="10">
    <source>
        <dbReference type="PROSITE" id="PS50893"/>
    </source>
</evidence>
<dbReference type="InterPro" id="IPR027417">
    <property type="entry name" value="P-loop_NTPase"/>
</dbReference>
<feature type="domain" description="ABC transporter" evidence="10">
    <location>
        <begin position="122"/>
        <end position="343"/>
    </location>
</feature>
<keyword evidence="7 9" id="KW-1133">Transmembrane helix</keyword>
<dbReference type="SMART" id="SM00382">
    <property type="entry name" value="AAA"/>
    <property type="match status" value="2"/>
</dbReference>
<dbReference type="CDD" id="cd03244">
    <property type="entry name" value="ABCC_MRP_domain2"/>
    <property type="match status" value="1"/>
</dbReference>